<reference evidence="2 3" key="1">
    <citation type="journal article" date="2018" name="Evol. Lett.">
        <title>Horizontal gene cluster transfer increased hallucinogenic mushroom diversity.</title>
        <authorList>
            <person name="Reynolds H.T."/>
            <person name="Vijayakumar V."/>
            <person name="Gluck-Thaler E."/>
            <person name="Korotkin H.B."/>
            <person name="Matheny P.B."/>
            <person name="Slot J.C."/>
        </authorList>
    </citation>
    <scope>NUCLEOTIDE SEQUENCE [LARGE SCALE GENOMIC DNA]</scope>
    <source>
        <strain evidence="2 3">SRW20</strain>
    </source>
</reference>
<feature type="compositionally biased region" description="Polar residues" evidence="1">
    <location>
        <begin position="535"/>
        <end position="544"/>
    </location>
</feature>
<dbReference type="InParanoid" id="A0A409XZR1"/>
<feature type="compositionally biased region" description="Polar residues" evidence="1">
    <location>
        <begin position="901"/>
        <end position="933"/>
    </location>
</feature>
<feature type="region of interest" description="Disordered" evidence="1">
    <location>
        <begin position="103"/>
        <end position="126"/>
    </location>
</feature>
<feature type="region of interest" description="Disordered" evidence="1">
    <location>
        <begin position="901"/>
        <end position="945"/>
    </location>
</feature>
<evidence type="ECO:0000313" key="2">
    <source>
        <dbReference type="EMBL" id="PPQ96264.1"/>
    </source>
</evidence>
<feature type="compositionally biased region" description="Polar residues" evidence="1">
    <location>
        <begin position="207"/>
        <end position="225"/>
    </location>
</feature>
<feature type="region of interest" description="Disordered" evidence="1">
    <location>
        <begin position="1"/>
        <end position="81"/>
    </location>
</feature>
<dbReference type="EMBL" id="NHYE01001385">
    <property type="protein sequence ID" value="PPQ96264.1"/>
    <property type="molecule type" value="Genomic_DNA"/>
</dbReference>
<feature type="compositionally biased region" description="Basic and acidic residues" evidence="1">
    <location>
        <begin position="552"/>
        <end position="568"/>
    </location>
</feature>
<evidence type="ECO:0000313" key="3">
    <source>
        <dbReference type="Proteomes" id="UP000284706"/>
    </source>
</evidence>
<evidence type="ECO:0000256" key="1">
    <source>
        <dbReference type="SAM" id="MobiDB-lite"/>
    </source>
</evidence>
<name>A0A409XZR1_9AGAR</name>
<feature type="compositionally biased region" description="Basic residues" evidence="1">
    <location>
        <begin position="21"/>
        <end position="35"/>
    </location>
</feature>
<accession>A0A409XZR1</accession>
<feature type="compositionally biased region" description="Basic and acidic residues" evidence="1">
    <location>
        <begin position="936"/>
        <end position="945"/>
    </location>
</feature>
<feature type="region of interest" description="Disordered" evidence="1">
    <location>
        <begin position="207"/>
        <end position="298"/>
    </location>
</feature>
<dbReference type="OrthoDB" id="2659925at2759"/>
<gene>
    <name evidence="2" type="ORF">CVT26_005544</name>
</gene>
<protein>
    <submittedName>
        <fullName evidence="2">Uncharacterized protein</fullName>
    </submittedName>
</protein>
<keyword evidence="3" id="KW-1185">Reference proteome</keyword>
<feature type="compositionally biased region" description="Basic and acidic residues" evidence="1">
    <location>
        <begin position="738"/>
        <end position="765"/>
    </location>
</feature>
<feature type="compositionally biased region" description="Basic and acidic residues" evidence="1">
    <location>
        <begin position="52"/>
        <end position="70"/>
    </location>
</feature>
<feature type="compositionally biased region" description="Basic and acidic residues" evidence="1">
    <location>
        <begin position="795"/>
        <end position="805"/>
    </location>
</feature>
<feature type="compositionally biased region" description="Basic and acidic residues" evidence="1">
    <location>
        <begin position="514"/>
        <end position="534"/>
    </location>
</feature>
<dbReference type="STRING" id="231916.A0A409XZR1"/>
<sequence length="945" mass="103636">MTSPGKLRSRKAGAPEQLRASKARTAHEKAKRRRYSASPGPLTPTKLRSRIKKTEKGQHLTRATEHRELLHAQLSGTSQAAEYTPIEPSGREASIAHTVDPSPSFSMQETAHPVPTPSEGEFEKRMPPGRPSNIPPGMGWHHIYGLVYMDSNSTPQPVQELRPTDLRATSRAPDIPTGNTQQLGNYRPNAPDYTLPPGSRFASPSNFEVRSTSKPMSIASDQPVSALSDAGPTGLYPARHIDVAPTSPAGSCETPRANLPPSGPPREYPALTVSPASDDGTSHSWPSDGSSCSSPSVGSGGIPYQPLDVLEEKLAEISASTGVSQGDLISQLDIPGIQVLDFFKIYRQYFATRAEEELKRLPEADLPSGNYVEIPEHLVEETFERFKEETPRYQSVLLDQWSIFRIVEDCIDRQERFNSFVAKLEGISTLASEILQFETATCAVGSDIHRDQELSTTICSPLATDFFVDRLCLSLNDVTGHLKAHAYDCVSRKSRPNIRRGPPDQQDLPAAELPGDRVRVIPRELKNDAGEVTERTQNPVNQRPDTPPPAEIARDRSMDPEKAKKAKEGALVQELKQRLSELTKPCGIDQLQKKIFLTKLPKTLAKEGWIIENWPEGVPFACDCRTGKGVAGLSVEEQVALLKALKDPDFPLRVVRKSVNAIPASEPVIIGVPPSPGSQFTHGRRRFLDAEGTSDRRGPPRLEMPIVPSSAPGPSAARVLDKSTSGAMNPPNFRKRSLTRDGSTERGAMKKVKTEQHAASETTRDEFQRVQFPGYDRTFQDSQRDGATRSLTYPHFEDQQHRELSPYDASRYPSPRTAATQGAPALPTDNTGKYLNSGLDGIPPQSSMGHYIQYQQGGPYVSSLPSGAQIPPSTTAMPDAAGPSRQRMAPHAIPFIPLKSSQESTTQPVGNSFLQVPWPTYSSNTPRQLQSPVNPELHDYHMGRQ</sequence>
<feature type="region of interest" description="Disordered" evidence="1">
    <location>
        <begin position="790"/>
        <end position="829"/>
    </location>
</feature>
<proteinExistence type="predicted"/>
<feature type="compositionally biased region" description="Basic and acidic residues" evidence="1">
    <location>
        <begin position="690"/>
        <end position="700"/>
    </location>
</feature>
<feature type="region of interest" description="Disordered" evidence="1">
    <location>
        <begin position="169"/>
        <end position="188"/>
    </location>
</feature>
<dbReference type="Proteomes" id="UP000284706">
    <property type="component" value="Unassembled WGS sequence"/>
</dbReference>
<organism evidence="2 3">
    <name type="scientific">Gymnopilus dilepis</name>
    <dbReference type="NCBI Taxonomy" id="231916"/>
    <lineage>
        <taxon>Eukaryota</taxon>
        <taxon>Fungi</taxon>
        <taxon>Dikarya</taxon>
        <taxon>Basidiomycota</taxon>
        <taxon>Agaricomycotina</taxon>
        <taxon>Agaricomycetes</taxon>
        <taxon>Agaricomycetidae</taxon>
        <taxon>Agaricales</taxon>
        <taxon>Agaricineae</taxon>
        <taxon>Hymenogastraceae</taxon>
        <taxon>Gymnopilus</taxon>
    </lineage>
</organism>
<feature type="region of interest" description="Disordered" evidence="1">
    <location>
        <begin position="690"/>
        <end position="765"/>
    </location>
</feature>
<dbReference type="AlphaFoldDB" id="A0A409XZR1"/>
<comment type="caution">
    <text evidence="2">The sequence shown here is derived from an EMBL/GenBank/DDBJ whole genome shotgun (WGS) entry which is preliminary data.</text>
</comment>
<feature type="region of interest" description="Disordered" evidence="1">
    <location>
        <begin position="494"/>
        <end position="568"/>
    </location>
</feature>
<feature type="compositionally biased region" description="Low complexity" evidence="1">
    <location>
        <begin position="282"/>
        <end position="297"/>
    </location>
</feature>